<evidence type="ECO:0000256" key="2">
    <source>
        <dbReference type="ARBA" id="ARBA00011073"/>
    </source>
</evidence>
<evidence type="ECO:0000256" key="5">
    <source>
        <dbReference type="ARBA" id="ARBA00022801"/>
    </source>
</evidence>
<feature type="coiled-coil region" evidence="9">
    <location>
        <begin position="25"/>
        <end position="52"/>
    </location>
</feature>
<evidence type="ECO:0000259" key="10">
    <source>
        <dbReference type="Pfam" id="PF00082"/>
    </source>
</evidence>
<dbReference type="Gene3D" id="3.40.50.200">
    <property type="entry name" value="Peptidase S8/S53 domain"/>
    <property type="match status" value="1"/>
</dbReference>
<keyword evidence="9" id="KW-0175">Coiled coil</keyword>
<comment type="caution">
    <text evidence="11">The sequence shown here is derived from an EMBL/GenBank/DDBJ whole genome shotgun (WGS) entry which is preliminary data.</text>
</comment>
<feature type="domain" description="Peptidase S8/S53" evidence="10">
    <location>
        <begin position="347"/>
        <end position="590"/>
    </location>
</feature>
<evidence type="ECO:0000256" key="7">
    <source>
        <dbReference type="PROSITE-ProRule" id="PRU01240"/>
    </source>
</evidence>
<evidence type="ECO:0000313" key="12">
    <source>
        <dbReference type="Proteomes" id="UP001597362"/>
    </source>
</evidence>
<evidence type="ECO:0000256" key="3">
    <source>
        <dbReference type="ARBA" id="ARBA00022525"/>
    </source>
</evidence>
<organism evidence="11 12">
    <name type="scientific">Paenibacillus yanchengensis</name>
    <dbReference type="NCBI Taxonomy" id="2035833"/>
    <lineage>
        <taxon>Bacteria</taxon>
        <taxon>Bacillati</taxon>
        <taxon>Bacillota</taxon>
        <taxon>Bacilli</taxon>
        <taxon>Bacillales</taxon>
        <taxon>Paenibacillaceae</taxon>
        <taxon>Paenibacillus</taxon>
    </lineage>
</organism>
<comment type="similarity">
    <text evidence="2 7 8">Belongs to the peptidase S8 family.</text>
</comment>
<dbReference type="Proteomes" id="UP001597362">
    <property type="component" value="Unassembled WGS sequence"/>
</dbReference>
<dbReference type="PROSITE" id="PS00136">
    <property type="entry name" value="SUBTILASE_ASP"/>
    <property type="match status" value="1"/>
</dbReference>
<comment type="subcellular location">
    <subcellularLocation>
        <location evidence="1">Secreted</location>
    </subcellularLocation>
</comment>
<dbReference type="PRINTS" id="PR00723">
    <property type="entry name" value="SUBTILISIN"/>
</dbReference>
<dbReference type="RefSeq" id="WP_377771924.1">
    <property type="nucleotide sequence ID" value="NZ_JBHUHO010000029.1"/>
</dbReference>
<dbReference type="InterPro" id="IPR034084">
    <property type="entry name" value="Thermitase-like_dom"/>
</dbReference>
<name>A0ABW4YK38_9BACL</name>
<dbReference type="PROSITE" id="PS00137">
    <property type="entry name" value="SUBTILASE_HIS"/>
    <property type="match status" value="1"/>
</dbReference>
<evidence type="ECO:0000256" key="1">
    <source>
        <dbReference type="ARBA" id="ARBA00004613"/>
    </source>
</evidence>
<dbReference type="GO" id="GO:0016787">
    <property type="term" value="F:hydrolase activity"/>
    <property type="evidence" value="ECO:0007669"/>
    <property type="project" value="UniProtKB-KW"/>
</dbReference>
<feature type="active site" description="Charge relay system" evidence="7">
    <location>
        <position position="355"/>
    </location>
</feature>
<feature type="active site" description="Charge relay system" evidence="7">
    <location>
        <position position="542"/>
    </location>
</feature>
<evidence type="ECO:0000256" key="4">
    <source>
        <dbReference type="ARBA" id="ARBA00022670"/>
    </source>
</evidence>
<dbReference type="InterPro" id="IPR023827">
    <property type="entry name" value="Peptidase_S8_Asp-AS"/>
</dbReference>
<keyword evidence="5 7" id="KW-0378">Hydrolase</keyword>
<feature type="active site" description="Charge relay system" evidence="7">
    <location>
        <position position="388"/>
    </location>
</feature>
<dbReference type="EC" id="3.4.-.-" evidence="11"/>
<proteinExistence type="inferred from homology"/>
<dbReference type="InterPro" id="IPR015500">
    <property type="entry name" value="Peptidase_S8_subtilisin-rel"/>
</dbReference>
<dbReference type="PANTHER" id="PTHR43806">
    <property type="entry name" value="PEPTIDASE S8"/>
    <property type="match status" value="1"/>
</dbReference>
<keyword evidence="12" id="KW-1185">Reference proteome</keyword>
<evidence type="ECO:0000256" key="8">
    <source>
        <dbReference type="RuleBase" id="RU003355"/>
    </source>
</evidence>
<dbReference type="InterPro" id="IPR022398">
    <property type="entry name" value="Peptidase_S8_His-AS"/>
</dbReference>
<evidence type="ECO:0000313" key="11">
    <source>
        <dbReference type="EMBL" id="MFD2116101.1"/>
    </source>
</evidence>
<evidence type="ECO:0000256" key="9">
    <source>
        <dbReference type="SAM" id="Coils"/>
    </source>
</evidence>
<dbReference type="Pfam" id="PF00082">
    <property type="entry name" value="Peptidase_S8"/>
    <property type="match status" value="1"/>
</dbReference>
<reference evidence="12" key="1">
    <citation type="journal article" date="2019" name="Int. J. Syst. Evol. Microbiol.">
        <title>The Global Catalogue of Microorganisms (GCM) 10K type strain sequencing project: providing services to taxonomists for standard genome sequencing and annotation.</title>
        <authorList>
            <consortium name="The Broad Institute Genomics Platform"/>
            <consortium name="The Broad Institute Genome Sequencing Center for Infectious Disease"/>
            <person name="Wu L."/>
            <person name="Ma J."/>
        </authorList>
    </citation>
    <scope>NUCLEOTIDE SEQUENCE [LARGE SCALE GENOMIC DNA]</scope>
    <source>
        <strain evidence="12">GH52</strain>
    </source>
</reference>
<dbReference type="InterPro" id="IPR050131">
    <property type="entry name" value="Peptidase_S8_subtilisin-like"/>
</dbReference>
<dbReference type="InterPro" id="IPR000209">
    <property type="entry name" value="Peptidase_S8/S53_dom"/>
</dbReference>
<dbReference type="PANTHER" id="PTHR43806:SF11">
    <property type="entry name" value="CEREVISIN-RELATED"/>
    <property type="match status" value="1"/>
</dbReference>
<keyword evidence="3" id="KW-0964">Secreted</keyword>
<dbReference type="PROSITE" id="PS00138">
    <property type="entry name" value="SUBTILASE_SER"/>
    <property type="match status" value="1"/>
</dbReference>
<protein>
    <submittedName>
        <fullName evidence="11">S8 family peptidase</fullName>
        <ecNumber evidence="11">3.4.-.-</ecNumber>
    </submittedName>
</protein>
<dbReference type="EMBL" id="JBHUHO010000029">
    <property type="protein sequence ID" value="MFD2116101.1"/>
    <property type="molecule type" value="Genomic_DNA"/>
</dbReference>
<accession>A0ABW4YK38</accession>
<dbReference type="PROSITE" id="PS51892">
    <property type="entry name" value="SUBTILASE"/>
    <property type="match status" value="1"/>
</dbReference>
<sequence length="625" mass="68749">MHKSWIASITVLILIALIIPGLGRYNVAEQENKQLQNNLEQARLSVDAEKEKHIKQSLIEQDVTATMQFMQAETDKDLGILLQNVTDHSEKNTLTAINKLMKQHPYLVYISLTSASKNIVQGHFPPTNDGSVQHYITLAKEKLQLSESYRSPKFTCDKGSIFSVVATPDHSGKDGGAIAVVKQDVMKTVELQQQKNLRLIPYPAEGNYRIKSVAPNSTVDITVSDGEDNGAASHYHIRDVVVRFEQKLSSEQLQLIQDEIDGTILQQLDQTYIFRSNHLEAKQLMEYFQSKWQPIYTEPNFLYMTNQQQDEVNTETIIPNDVLYSTYQWNLPSIATEKGWNITKGNEGVIVAVLDTGVEATHPDLIGRLVSGANMIDNSKNPTDNVGHGTHVAGIIGATVNNKEGVAGVSWYNKIMPIKVLDDSGAGSSYSVAQGVIWAVDQGAKVINMSLGNYANSQFLHDAIKYAYAQDVVLIAASGNDNTVRPGYPAAYPEVFAVAATNSQKERAPFSNYGDYIDVAAPGESIASTYPGHQYAALSGTSMATPHVSALAGLIRSVNPDLSNEEVMNIIRNTSIDLGNPGKDDYFGYGEINVSEALTNAMEFKGTLQMYPSQVKRKLKRLATQ</sequence>
<evidence type="ECO:0000256" key="6">
    <source>
        <dbReference type="ARBA" id="ARBA00022825"/>
    </source>
</evidence>
<gene>
    <name evidence="11" type="ORF">ACFSJH_10230</name>
</gene>
<dbReference type="SUPFAM" id="SSF52743">
    <property type="entry name" value="Subtilisin-like"/>
    <property type="match status" value="1"/>
</dbReference>
<dbReference type="InterPro" id="IPR023828">
    <property type="entry name" value="Peptidase_S8_Ser-AS"/>
</dbReference>
<dbReference type="CDD" id="cd07484">
    <property type="entry name" value="Peptidases_S8_Thermitase_like"/>
    <property type="match status" value="1"/>
</dbReference>
<dbReference type="InterPro" id="IPR036852">
    <property type="entry name" value="Peptidase_S8/S53_dom_sf"/>
</dbReference>
<keyword evidence="4 7" id="KW-0645">Protease</keyword>
<keyword evidence="6 7" id="KW-0720">Serine protease</keyword>